<organism evidence="2 3">
    <name type="scientific">Oculimacula yallundae</name>
    <dbReference type="NCBI Taxonomy" id="86028"/>
    <lineage>
        <taxon>Eukaryota</taxon>
        <taxon>Fungi</taxon>
        <taxon>Dikarya</taxon>
        <taxon>Ascomycota</taxon>
        <taxon>Pezizomycotina</taxon>
        <taxon>Leotiomycetes</taxon>
        <taxon>Helotiales</taxon>
        <taxon>Ploettnerulaceae</taxon>
        <taxon>Oculimacula</taxon>
    </lineage>
</organism>
<evidence type="ECO:0000313" key="3">
    <source>
        <dbReference type="Proteomes" id="UP001595075"/>
    </source>
</evidence>
<dbReference type="Proteomes" id="UP001595075">
    <property type="component" value="Unassembled WGS sequence"/>
</dbReference>
<accession>A0ABR4CIR5</accession>
<sequence>MNFKITSPPPVAYNLPPKTPMTSSTISPDARRSVTVTRQRADTVSHPSFRYIKIKSLYDGAGISAIDLVDVDGDGEDDCIWGSTKCRSGSYGGWIVGSLLPYIQVESSGEERYWMVLRGRDGG</sequence>
<feature type="region of interest" description="Disordered" evidence="1">
    <location>
        <begin position="1"/>
        <end position="39"/>
    </location>
</feature>
<evidence type="ECO:0000313" key="2">
    <source>
        <dbReference type="EMBL" id="KAL2069612.1"/>
    </source>
</evidence>
<dbReference type="EMBL" id="JAZHXI010000007">
    <property type="protein sequence ID" value="KAL2069612.1"/>
    <property type="molecule type" value="Genomic_DNA"/>
</dbReference>
<protein>
    <submittedName>
        <fullName evidence="2">Uncharacterized protein</fullName>
    </submittedName>
</protein>
<name>A0ABR4CIR5_9HELO</name>
<gene>
    <name evidence="2" type="ORF">VTL71DRAFT_14291</name>
</gene>
<reference evidence="2 3" key="1">
    <citation type="journal article" date="2024" name="Commun. Biol.">
        <title>Comparative genomic analysis of thermophilic fungi reveals convergent evolutionary adaptations and gene losses.</title>
        <authorList>
            <person name="Steindorff A.S."/>
            <person name="Aguilar-Pontes M.V."/>
            <person name="Robinson A.J."/>
            <person name="Andreopoulos B."/>
            <person name="LaButti K."/>
            <person name="Kuo A."/>
            <person name="Mondo S."/>
            <person name="Riley R."/>
            <person name="Otillar R."/>
            <person name="Haridas S."/>
            <person name="Lipzen A."/>
            <person name="Grimwood J."/>
            <person name="Schmutz J."/>
            <person name="Clum A."/>
            <person name="Reid I.D."/>
            <person name="Moisan M.C."/>
            <person name="Butler G."/>
            <person name="Nguyen T.T.M."/>
            <person name="Dewar K."/>
            <person name="Conant G."/>
            <person name="Drula E."/>
            <person name="Henrissat B."/>
            <person name="Hansel C."/>
            <person name="Singer S."/>
            <person name="Hutchinson M.I."/>
            <person name="de Vries R.P."/>
            <person name="Natvig D.O."/>
            <person name="Powell A.J."/>
            <person name="Tsang A."/>
            <person name="Grigoriev I.V."/>
        </authorList>
    </citation>
    <scope>NUCLEOTIDE SEQUENCE [LARGE SCALE GENOMIC DNA]</scope>
    <source>
        <strain evidence="2 3">CBS 494.80</strain>
    </source>
</reference>
<proteinExistence type="predicted"/>
<comment type="caution">
    <text evidence="2">The sequence shown here is derived from an EMBL/GenBank/DDBJ whole genome shotgun (WGS) entry which is preliminary data.</text>
</comment>
<evidence type="ECO:0000256" key="1">
    <source>
        <dbReference type="SAM" id="MobiDB-lite"/>
    </source>
</evidence>
<keyword evidence="3" id="KW-1185">Reference proteome</keyword>